<accession>A0A1F7X9Z1</accession>
<dbReference type="Proteomes" id="UP000177053">
    <property type="component" value="Unassembled WGS sequence"/>
</dbReference>
<sequence>MPMSFSKKILSFLIVFIFAFQFSTSSNFVNAVSNNATTAAAWKERRQEKLQEIKEERERILEEIQETKEQASEAARTKRLEFKEKLAEIKDARKKLVVERLDFNLSFFNEKWINHWNRVLDRLRQLLTKIETRTDKAEEAGLDVTQVREAIVAANQAIEDAQEAVALQAGKTYVIEVEDEENLGQDVSSEVQELKSDLKVTKDLVVAARNSVRDALKSLKGLAGVNDLEEEE</sequence>
<evidence type="ECO:0000313" key="4">
    <source>
        <dbReference type="Proteomes" id="UP000177053"/>
    </source>
</evidence>
<comment type="caution">
    <text evidence="3">The sequence shown here is derived from an EMBL/GenBank/DDBJ whole genome shotgun (WGS) entry which is preliminary data.</text>
</comment>
<dbReference type="EMBL" id="MGFS01000008">
    <property type="protein sequence ID" value="OGM11857.1"/>
    <property type="molecule type" value="Genomic_DNA"/>
</dbReference>
<dbReference type="AlphaFoldDB" id="A0A1F7X9Z1"/>
<name>A0A1F7X9Z1_9BACT</name>
<keyword evidence="1" id="KW-0175">Coiled coil</keyword>
<keyword evidence="2" id="KW-0732">Signal</keyword>
<feature type="coiled-coil region" evidence="1">
    <location>
        <begin position="39"/>
        <end position="81"/>
    </location>
</feature>
<evidence type="ECO:0000256" key="1">
    <source>
        <dbReference type="SAM" id="Coils"/>
    </source>
</evidence>
<protein>
    <recommendedName>
        <fullName evidence="5">DUF5667 domain-containing protein</fullName>
    </recommendedName>
</protein>
<feature type="chain" id="PRO_5009533729" description="DUF5667 domain-containing protein" evidence="2">
    <location>
        <begin position="32"/>
        <end position="232"/>
    </location>
</feature>
<evidence type="ECO:0000313" key="3">
    <source>
        <dbReference type="EMBL" id="OGM11857.1"/>
    </source>
</evidence>
<evidence type="ECO:0000256" key="2">
    <source>
        <dbReference type="SAM" id="SignalP"/>
    </source>
</evidence>
<reference evidence="3 4" key="1">
    <citation type="journal article" date="2016" name="Nat. Commun.">
        <title>Thousands of microbial genomes shed light on interconnected biogeochemical processes in an aquifer system.</title>
        <authorList>
            <person name="Anantharaman K."/>
            <person name="Brown C.T."/>
            <person name="Hug L.A."/>
            <person name="Sharon I."/>
            <person name="Castelle C.J."/>
            <person name="Probst A.J."/>
            <person name="Thomas B.C."/>
            <person name="Singh A."/>
            <person name="Wilkins M.J."/>
            <person name="Karaoz U."/>
            <person name="Brodie E.L."/>
            <person name="Williams K.H."/>
            <person name="Hubbard S.S."/>
            <person name="Banfield J.F."/>
        </authorList>
    </citation>
    <scope>NUCLEOTIDE SEQUENCE [LARGE SCALE GENOMIC DNA]</scope>
</reference>
<feature type="coiled-coil region" evidence="1">
    <location>
        <begin position="113"/>
        <end position="164"/>
    </location>
</feature>
<proteinExistence type="predicted"/>
<organism evidence="3 4">
    <name type="scientific">Candidatus Woesebacteria bacterium RBG_16_34_12</name>
    <dbReference type="NCBI Taxonomy" id="1802480"/>
    <lineage>
        <taxon>Bacteria</taxon>
        <taxon>Candidatus Woeseibacteriota</taxon>
    </lineage>
</organism>
<feature type="signal peptide" evidence="2">
    <location>
        <begin position="1"/>
        <end position="31"/>
    </location>
</feature>
<evidence type="ECO:0008006" key="5">
    <source>
        <dbReference type="Google" id="ProtNLM"/>
    </source>
</evidence>
<gene>
    <name evidence="3" type="ORF">A2Z22_01390</name>
</gene>